<feature type="short sequence motif" description="GXGXXG" evidence="4">
    <location>
        <begin position="45"/>
        <end position="50"/>
    </location>
</feature>
<dbReference type="AlphaFoldDB" id="A0A0K6HU02"/>
<dbReference type="Pfam" id="PF01734">
    <property type="entry name" value="Patatin"/>
    <property type="match status" value="1"/>
</dbReference>
<gene>
    <name evidence="7" type="ORF">Ga0061069_10275</name>
</gene>
<dbReference type="CDD" id="cd07209">
    <property type="entry name" value="Pat_hypo_Ecoli_Z1214_like"/>
    <property type="match status" value="1"/>
</dbReference>
<evidence type="ECO:0000259" key="6">
    <source>
        <dbReference type="PROSITE" id="PS51635"/>
    </source>
</evidence>
<evidence type="ECO:0000256" key="3">
    <source>
        <dbReference type="ARBA" id="ARBA00023098"/>
    </source>
</evidence>
<feature type="short sequence motif" description="GXSXG" evidence="4">
    <location>
        <begin position="72"/>
        <end position="76"/>
    </location>
</feature>
<dbReference type="PANTHER" id="PTHR14226">
    <property type="entry name" value="NEUROPATHY TARGET ESTERASE/SWISS CHEESE D.MELANOGASTER"/>
    <property type="match status" value="1"/>
</dbReference>
<organism evidence="7 8">
    <name type="scientific">Thiomonas bhubaneswarensis</name>
    <dbReference type="NCBI Taxonomy" id="339866"/>
    <lineage>
        <taxon>Bacteria</taxon>
        <taxon>Pseudomonadati</taxon>
        <taxon>Pseudomonadota</taxon>
        <taxon>Betaproteobacteria</taxon>
        <taxon>Burkholderiales</taxon>
        <taxon>Thiomonas</taxon>
    </lineage>
</organism>
<keyword evidence="2 4" id="KW-0442">Lipid degradation</keyword>
<feature type="short sequence motif" description="DGA/G" evidence="4">
    <location>
        <begin position="235"/>
        <end position="237"/>
    </location>
</feature>
<dbReference type="InterPro" id="IPR050301">
    <property type="entry name" value="NTE"/>
</dbReference>
<keyword evidence="8" id="KW-1185">Reference proteome</keyword>
<evidence type="ECO:0000313" key="7">
    <source>
        <dbReference type="EMBL" id="CUA94405.1"/>
    </source>
</evidence>
<dbReference type="SUPFAM" id="SSF52151">
    <property type="entry name" value="FabD/lysophospholipase-like"/>
    <property type="match status" value="1"/>
</dbReference>
<dbReference type="PROSITE" id="PS51635">
    <property type="entry name" value="PNPLA"/>
    <property type="match status" value="1"/>
</dbReference>
<dbReference type="InterPro" id="IPR021095">
    <property type="entry name" value="DUF3734"/>
</dbReference>
<dbReference type="GO" id="GO:0016787">
    <property type="term" value="F:hydrolase activity"/>
    <property type="evidence" value="ECO:0007669"/>
    <property type="project" value="UniProtKB-UniRule"/>
</dbReference>
<protein>
    <submittedName>
        <fullName evidence="7">Predicted acylesterase/phospholipase RssA, containd patatin domain</fullName>
    </submittedName>
</protein>
<dbReference type="RefSeq" id="WP_082454212.1">
    <property type="nucleotide sequence ID" value="NZ_CYHF01000002.1"/>
</dbReference>
<dbReference type="GO" id="GO:0016042">
    <property type="term" value="P:lipid catabolic process"/>
    <property type="evidence" value="ECO:0007669"/>
    <property type="project" value="UniProtKB-UniRule"/>
</dbReference>
<accession>A0A0K6HU02</accession>
<dbReference type="Proteomes" id="UP000183649">
    <property type="component" value="Unassembled WGS sequence"/>
</dbReference>
<evidence type="ECO:0000256" key="4">
    <source>
        <dbReference type="PROSITE-ProRule" id="PRU01161"/>
    </source>
</evidence>
<dbReference type="OrthoDB" id="9770965at2"/>
<feature type="active site" description="Proton acceptor" evidence="4">
    <location>
        <position position="235"/>
    </location>
</feature>
<dbReference type="STRING" id="339866.GCA_001418255_00599"/>
<dbReference type="Gene3D" id="3.40.1090.10">
    <property type="entry name" value="Cytosolic phospholipase A2 catalytic domain"/>
    <property type="match status" value="2"/>
</dbReference>
<dbReference type="PANTHER" id="PTHR14226:SF57">
    <property type="entry name" value="BLR7027 PROTEIN"/>
    <property type="match status" value="1"/>
</dbReference>
<feature type="domain" description="PNPLA" evidence="6">
    <location>
        <begin position="41"/>
        <end position="248"/>
    </location>
</feature>
<keyword evidence="1 4" id="KW-0378">Hydrolase</keyword>
<name>A0A0K6HU02_9BURK</name>
<feature type="active site" description="Nucleophile" evidence="4">
    <location>
        <position position="74"/>
    </location>
</feature>
<keyword evidence="3 4" id="KW-0443">Lipid metabolism</keyword>
<dbReference type="EMBL" id="CYHF01000002">
    <property type="protein sequence ID" value="CUA94405.1"/>
    <property type="molecule type" value="Genomic_DNA"/>
</dbReference>
<sequence length="402" mass="44386">MATAAARSAPAQRGRKPAGNVPSCRSDAVLEQVRQYDRIALVLQGGGALGAYQCGVVQALEDCGVHPHWVAGISIGSINAALIAGNAPGERTAALRTFWETVTQQPLLPALPWDHVAMLGWIPEPLQPQIAAIQGLRAMFEGQRGFFLPRWPGTGGQPSYYDTAPLRETLKRLVDFDRLNSGETRISVGAVNVRTGNQVVFDSADMRLGPEHIMASGALPPGFPAVEIDGEFYWDGGLVSNTPLSQVLGGHPSHHTLVFQVDLWSASGELPRTLLDVSERQKDIQYSSRTRTITTTLQRAQQQRHVLRDLLARIPAKVRQTDALCQQVEKMAQDKRYNVIHLIYRDKPFDGQGKDYDFGRAEMRAHWQSGLDDMHRTLDHPDWFALPSAKEGFITHDVHTQA</sequence>
<feature type="region of interest" description="Disordered" evidence="5">
    <location>
        <begin position="1"/>
        <end position="23"/>
    </location>
</feature>
<dbReference type="InterPro" id="IPR016035">
    <property type="entry name" value="Acyl_Trfase/lysoPLipase"/>
</dbReference>
<evidence type="ECO:0000256" key="5">
    <source>
        <dbReference type="SAM" id="MobiDB-lite"/>
    </source>
</evidence>
<dbReference type="Pfam" id="PF12536">
    <property type="entry name" value="DUF3734"/>
    <property type="match status" value="1"/>
</dbReference>
<reference evidence="8" key="1">
    <citation type="submission" date="2015-08" db="EMBL/GenBank/DDBJ databases">
        <authorList>
            <person name="Varghese N."/>
        </authorList>
    </citation>
    <scope>NUCLEOTIDE SEQUENCE [LARGE SCALE GENOMIC DNA]</scope>
    <source>
        <strain evidence="8">DSM 18181</strain>
    </source>
</reference>
<evidence type="ECO:0000256" key="1">
    <source>
        <dbReference type="ARBA" id="ARBA00022801"/>
    </source>
</evidence>
<evidence type="ECO:0000256" key="2">
    <source>
        <dbReference type="ARBA" id="ARBA00022963"/>
    </source>
</evidence>
<dbReference type="InterPro" id="IPR002641">
    <property type="entry name" value="PNPLA_dom"/>
</dbReference>
<feature type="compositionally biased region" description="Low complexity" evidence="5">
    <location>
        <begin position="1"/>
        <end position="11"/>
    </location>
</feature>
<proteinExistence type="predicted"/>
<evidence type="ECO:0000313" key="8">
    <source>
        <dbReference type="Proteomes" id="UP000183649"/>
    </source>
</evidence>